<sequence length="265" mass="28922">MNFDELHGRRSGGGKCKAVLSHGFGTDQDAWSALRPWFDERYDVYSFDLPGCGRGGDKTYDFERYDSLYGYADGLIDLLDQTGIDDCLYVGHSMSAMIGAIASVGRPDLFSRIVMIGASPRYLNEPGYVGGFDATDLDALFDSMAANYQAWAAGFAPLVVGVDDAHAVSEFSRGLFQMRPDIALHTSRTIFTSDVRNAARRVPVPVTLIQTANDVAVPREVGAWLAREMKDATLDIIDASGHLPHLTAPDAVMRILDKHLQGDVP</sequence>
<feature type="domain" description="AB hydrolase-1" evidence="3">
    <location>
        <begin position="19"/>
        <end position="253"/>
    </location>
</feature>
<proteinExistence type="inferred from homology"/>
<keyword evidence="5" id="KW-1185">Reference proteome</keyword>
<accession>T0J6M2</accession>
<dbReference type="InterPro" id="IPR000073">
    <property type="entry name" value="AB_hydrolase_1"/>
</dbReference>
<dbReference type="Proteomes" id="UP000015527">
    <property type="component" value="Unassembled WGS sequence"/>
</dbReference>
<name>T0J6M2_9SPHN</name>
<dbReference type="EMBL" id="ATHL01000001">
    <property type="protein sequence ID" value="EQB19775.1"/>
    <property type="molecule type" value="Genomic_DNA"/>
</dbReference>
<evidence type="ECO:0000256" key="1">
    <source>
        <dbReference type="ARBA" id="ARBA00008645"/>
    </source>
</evidence>
<reference evidence="4 5" key="1">
    <citation type="journal article" date="2013" name="Genome Announc.">
        <title>Genome Sequence of Novosphingobium lindaniclasticum LE124T, Isolated from a Hexachlorocyclohexane Dumpsite.</title>
        <authorList>
            <person name="Saxena A."/>
            <person name="Nayyar N."/>
            <person name="Sangwan N."/>
            <person name="Kumari R."/>
            <person name="Khurana J.P."/>
            <person name="Lal R."/>
        </authorList>
    </citation>
    <scope>NUCLEOTIDE SEQUENCE [LARGE SCALE GENOMIC DNA]</scope>
    <source>
        <strain evidence="4 5">LE124</strain>
    </source>
</reference>
<dbReference type="AlphaFoldDB" id="T0J6M2"/>
<dbReference type="Gene3D" id="3.40.50.1820">
    <property type="entry name" value="alpha/beta hydrolase"/>
    <property type="match status" value="1"/>
</dbReference>
<keyword evidence="2" id="KW-0378">Hydrolase</keyword>
<protein>
    <recommendedName>
        <fullName evidence="3">AB hydrolase-1 domain-containing protein</fullName>
    </recommendedName>
</protein>
<evidence type="ECO:0000313" key="5">
    <source>
        <dbReference type="Proteomes" id="UP000015527"/>
    </source>
</evidence>
<dbReference type="SUPFAM" id="SSF53474">
    <property type="entry name" value="alpha/beta-Hydrolases"/>
    <property type="match status" value="1"/>
</dbReference>
<dbReference type="PATRIC" id="fig|1096930.3.peg.75"/>
<dbReference type="OrthoDB" id="8680283at2"/>
<evidence type="ECO:0000259" key="3">
    <source>
        <dbReference type="Pfam" id="PF12697"/>
    </source>
</evidence>
<dbReference type="RefSeq" id="WP_021232077.1">
    <property type="nucleotide sequence ID" value="NZ_ATHL01000001.1"/>
</dbReference>
<dbReference type="GO" id="GO:0016787">
    <property type="term" value="F:hydrolase activity"/>
    <property type="evidence" value="ECO:0007669"/>
    <property type="project" value="UniProtKB-KW"/>
</dbReference>
<comment type="caution">
    <text evidence="4">The sequence shown here is derived from an EMBL/GenBank/DDBJ whole genome shotgun (WGS) entry which is preliminary data.</text>
</comment>
<dbReference type="FunFam" id="3.40.50.1820:FF:000042">
    <property type="entry name" value="probable strigolactone esterase DAD2"/>
    <property type="match status" value="1"/>
</dbReference>
<dbReference type="eggNOG" id="COG0596">
    <property type="taxonomic scope" value="Bacteria"/>
</dbReference>
<comment type="similarity">
    <text evidence="1">Belongs to the AB hydrolase superfamily.</text>
</comment>
<dbReference type="Pfam" id="PF12697">
    <property type="entry name" value="Abhydrolase_6"/>
    <property type="match status" value="1"/>
</dbReference>
<dbReference type="PANTHER" id="PTHR43039">
    <property type="entry name" value="ESTERASE-RELATED"/>
    <property type="match status" value="1"/>
</dbReference>
<gene>
    <name evidence="4" type="ORF">L284_00370</name>
</gene>
<evidence type="ECO:0000313" key="4">
    <source>
        <dbReference type="EMBL" id="EQB19775.1"/>
    </source>
</evidence>
<evidence type="ECO:0000256" key="2">
    <source>
        <dbReference type="ARBA" id="ARBA00022801"/>
    </source>
</evidence>
<organism evidence="4 5">
    <name type="scientific">Novosphingobium lindaniclasticum LE124</name>
    <dbReference type="NCBI Taxonomy" id="1096930"/>
    <lineage>
        <taxon>Bacteria</taxon>
        <taxon>Pseudomonadati</taxon>
        <taxon>Pseudomonadota</taxon>
        <taxon>Alphaproteobacteria</taxon>
        <taxon>Sphingomonadales</taxon>
        <taxon>Sphingomonadaceae</taxon>
        <taxon>Novosphingobium</taxon>
    </lineage>
</organism>
<dbReference type="InterPro" id="IPR029058">
    <property type="entry name" value="AB_hydrolase_fold"/>
</dbReference>